<dbReference type="Proteomes" id="UP000054538">
    <property type="component" value="Unassembled WGS sequence"/>
</dbReference>
<accession>A0A0D0DH62</accession>
<proteinExistence type="predicted"/>
<reference evidence="2" key="2">
    <citation type="submission" date="2015-01" db="EMBL/GenBank/DDBJ databases">
        <title>Evolutionary Origins and Diversification of the Mycorrhizal Mutualists.</title>
        <authorList>
            <consortium name="DOE Joint Genome Institute"/>
            <consortium name="Mycorrhizal Genomics Consortium"/>
            <person name="Kohler A."/>
            <person name="Kuo A."/>
            <person name="Nagy L.G."/>
            <person name="Floudas D."/>
            <person name="Copeland A."/>
            <person name="Barry K.W."/>
            <person name="Cichocki N."/>
            <person name="Veneault-Fourrey C."/>
            <person name="LaButti K."/>
            <person name="Lindquist E.A."/>
            <person name="Lipzen A."/>
            <person name="Lundell T."/>
            <person name="Morin E."/>
            <person name="Murat C."/>
            <person name="Riley R."/>
            <person name="Ohm R."/>
            <person name="Sun H."/>
            <person name="Tunlid A."/>
            <person name="Henrissat B."/>
            <person name="Grigoriev I.V."/>
            <person name="Hibbett D.S."/>
            <person name="Martin F."/>
        </authorList>
    </citation>
    <scope>NUCLEOTIDE SEQUENCE [LARGE SCALE GENOMIC DNA]</scope>
    <source>
        <strain evidence="2">Ve08.2h10</strain>
    </source>
</reference>
<keyword evidence="2" id="KW-1185">Reference proteome</keyword>
<organism evidence="1 2">
    <name type="scientific">Paxillus rubicundulus Ve08.2h10</name>
    <dbReference type="NCBI Taxonomy" id="930991"/>
    <lineage>
        <taxon>Eukaryota</taxon>
        <taxon>Fungi</taxon>
        <taxon>Dikarya</taxon>
        <taxon>Basidiomycota</taxon>
        <taxon>Agaricomycotina</taxon>
        <taxon>Agaricomycetes</taxon>
        <taxon>Agaricomycetidae</taxon>
        <taxon>Boletales</taxon>
        <taxon>Paxilineae</taxon>
        <taxon>Paxillaceae</taxon>
        <taxon>Paxillus</taxon>
    </lineage>
</organism>
<dbReference type="InParanoid" id="A0A0D0DH62"/>
<gene>
    <name evidence="1" type="ORF">PAXRUDRAFT_157894</name>
</gene>
<dbReference type="OrthoDB" id="162969at2759"/>
<feature type="non-terminal residue" evidence="1">
    <location>
        <position position="1"/>
    </location>
</feature>
<dbReference type="EMBL" id="KN825947">
    <property type="protein sequence ID" value="KIK80734.1"/>
    <property type="molecule type" value="Genomic_DNA"/>
</dbReference>
<dbReference type="HOGENOM" id="CLU_204941_0_0_1"/>
<dbReference type="AlphaFoldDB" id="A0A0D0DH62"/>
<protein>
    <submittedName>
        <fullName evidence="1">Unplaced genomic scaffold scaffold_1125, whole genome shotgun sequence</fullName>
    </submittedName>
</protein>
<name>A0A0D0DH62_9AGAM</name>
<reference evidence="1 2" key="1">
    <citation type="submission" date="2014-04" db="EMBL/GenBank/DDBJ databases">
        <authorList>
            <consortium name="DOE Joint Genome Institute"/>
            <person name="Kuo A."/>
            <person name="Kohler A."/>
            <person name="Jargeat P."/>
            <person name="Nagy L.G."/>
            <person name="Floudas D."/>
            <person name="Copeland A."/>
            <person name="Barry K.W."/>
            <person name="Cichocki N."/>
            <person name="Veneault-Fourrey C."/>
            <person name="LaButti K."/>
            <person name="Lindquist E.A."/>
            <person name="Lipzen A."/>
            <person name="Lundell T."/>
            <person name="Morin E."/>
            <person name="Murat C."/>
            <person name="Sun H."/>
            <person name="Tunlid A."/>
            <person name="Henrissat B."/>
            <person name="Grigoriev I.V."/>
            <person name="Hibbett D.S."/>
            <person name="Martin F."/>
            <person name="Nordberg H.P."/>
            <person name="Cantor M.N."/>
            <person name="Hua S.X."/>
        </authorList>
    </citation>
    <scope>NUCLEOTIDE SEQUENCE [LARGE SCALE GENOMIC DNA]</scope>
    <source>
        <strain evidence="1 2">Ve08.2h10</strain>
    </source>
</reference>
<sequence length="68" mass="7791">DEPVKPTRTRKEALQAALILEEYISELDGPFAQKLESLLGSFGKQTRFIDSDMQHLKDTKLTSYFESK</sequence>
<evidence type="ECO:0000313" key="1">
    <source>
        <dbReference type="EMBL" id="KIK80734.1"/>
    </source>
</evidence>
<evidence type="ECO:0000313" key="2">
    <source>
        <dbReference type="Proteomes" id="UP000054538"/>
    </source>
</evidence>